<feature type="domain" description="Orn/DAP/Arg decarboxylase 2 N-terminal" evidence="3">
    <location>
        <begin position="29"/>
        <end position="274"/>
    </location>
</feature>
<evidence type="ECO:0000259" key="3">
    <source>
        <dbReference type="Pfam" id="PF02784"/>
    </source>
</evidence>
<dbReference type="InterPro" id="IPR009006">
    <property type="entry name" value="Ala_racemase/Decarboxylase_C"/>
</dbReference>
<dbReference type="PRINTS" id="PR01179">
    <property type="entry name" value="ODADCRBXLASE"/>
</dbReference>
<dbReference type="Gene3D" id="2.40.37.10">
    <property type="entry name" value="Lyase, Ornithine Decarboxylase, Chain A, domain 1"/>
    <property type="match status" value="1"/>
</dbReference>
<accession>A0ABR5ARN0</accession>
<dbReference type="InterPro" id="IPR022644">
    <property type="entry name" value="De-COase2_N"/>
</dbReference>
<comment type="caution">
    <text evidence="4">The sequence shown here is derived from an EMBL/GenBank/DDBJ whole genome shotgun (WGS) entry which is preliminary data.</text>
</comment>
<gene>
    <name evidence="4" type="ORF">SD77_1384</name>
</gene>
<organism evidence="4 5">
    <name type="scientific">Bacillus badius</name>
    <dbReference type="NCBI Taxonomy" id="1455"/>
    <lineage>
        <taxon>Bacteria</taxon>
        <taxon>Bacillati</taxon>
        <taxon>Bacillota</taxon>
        <taxon>Bacilli</taxon>
        <taxon>Bacillales</taxon>
        <taxon>Bacillaceae</taxon>
        <taxon>Pseudobacillus</taxon>
    </lineage>
</organism>
<dbReference type="PANTHER" id="PTHR43727:SF2">
    <property type="entry name" value="GROUP IV DECARBOXYLASE"/>
    <property type="match status" value="1"/>
</dbReference>
<proteinExistence type="predicted"/>
<dbReference type="Gene3D" id="3.20.20.10">
    <property type="entry name" value="Alanine racemase"/>
    <property type="match status" value="1"/>
</dbReference>
<dbReference type="InterPro" id="IPR002433">
    <property type="entry name" value="Orn_de-COase"/>
</dbReference>
<name>A0ABR5ARN0_BACBA</name>
<reference evidence="4 5" key="1">
    <citation type="submission" date="2015-01" db="EMBL/GenBank/DDBJ databases">
        <title>Genome Assembly of Bacillus badius MTCC 1458.</title>
        <authorList>
            <person name="Verma A."/>
            <person name="Khatri I."/>
            <person name="Mual P."/>
            <person name="Subramanian S."/>
            <person name="Krishnamurthi S."/>
        </authorList>
    </citation>
    <scope>NUCLEOTIDE SEQUENCE [LARGE SCALE GENOMIC DNA]</scope>
    <source>
        <strain evidence="4 5">MTCC 1458</strain>
    </source>
</reference>
<protein>
    <submittedName>
        <fullName evidence="4">Vibrioferrin decarboxylase protein PvsE</fullName>
    </submittedName>
</protein>
<dbReference type="GeneID" id="92778143"/>
<dbReference type="EMBL" id="JXLP01000014">
    <property type="protein sequence ID" value="KIL77398.1"/>
    <property type="molecule type" value="Genomic_DNA"/>
</dbReference>
<dbReference type="InterPro" id="IPR029066">
    <property type="entry name" value="PLP-binding_barrel"/>
</dbReference>
<dbReference type="CDD" id="cd06843">
    <property type="entry name" value="PLPDE_III_PvsE_like"/>
    <property type="match status" value="1"/>
</dbReference>
<dbReference type="SUPFAM" id="SSF51419">
    <property type="entry name" value="PLP-binding barrel"/>
    <property type="match status" value="1"/>
</dbReference>
<comment type="cofactor">
    <cofactor evidence="1">
        <name>pyridoxal 5'-phosphate</name>
        <dbReference type="ChEBI" id="CHEBI:597326"/>
    </cofactor>
</comment>
<dbReference type="InterPro" id="IPR000183">
    <property type="entry name" value="Orn/DAP/Arg_de-COase"/>
</dbReference>
<dbReference type="RefSeq" id="WP_052475198.1">
    <property type="nucleotide sequence ID" value="NZ_BSSZ01000008.1"/>
</dbReference>
<evidence type="ECO:0000313" key="4">
    <source>
        <dbReference type="EMBL" id="KIL77398.1"/>
    </source>
</evidence>
<dbReference type="PRINTS" id="PR01182">
    <property type="entry name" value="ORNDCRBXLASE"/>
</dbReference>
<evidence type="ECO:0000256" key="2">
    <source>
        <dbReference type="ARBA" id="ARBA00022898"/>
    </source>
</evidence>
<dbReference type="Proteomes" id="UP000031982">
    <property type="component" value="Unassembled WGS sequence"/>
</dbReference>
<dbReference type="PANTHER" id="PTHR43727">
    <property type="entry name" value="DIAMINOPIMELATE DECARBOXYLASE"/>
    <property type="match status" value="1"/>
</dbReference>
<dbReference type="SUPFAM" id="SSF50621">
    <property type="entry name" value="Alanine racemase C-terminal domain-like"/>
    <property type="match status" value="1"/>
</dbReference>
<keyword evidence="2" id="KW-0663">Pyridoxal phosphate</keyword>
<sequence length="413" mass="46592">MTSIHEYIQQAKLDDDKAFCAFLYDMRALTRHVQHRVSSLPEKCRMFYAIKANSDTPILQALSSIVHGFEVASIGEIRKVRAISADIPILFGGPGKTDEEIHEAIEQKISLLHVESLHELRRASYIAKQKGAILPILLRVNLHSPLPEATLAMGGRPTQFGIDERNIGEAIKLAVALEGVRLEGFHLHSLSNNLDAFQHAQLVKNYCQKVKEWVEEFNLTISYLNAGGGIGVNYQQLDQQFNWELFIDQLKPVLASHQLGDIDIIFECGRYLTAGCGYYAAEVLDIKQNHGKNYVIIKGGTHHFRLPVSWQHSHPFEIIHMDQWNNPFARIELTDSEITIAGQLCTPKDVLAKDCRVARVRIGDIVLFRYTGAYGWAISHHDFLSHPHPDHFYIGTLDETAAGLKKELIAFNE</sequence>
<evidence type="ECO:0000256" key="1">
    <source>
        <dbReference type="ARBA" id="ARBA00001933"/>
    </source>
</evidence>
<evidence type="ECO:0000313" key="5">
    <source>
        <dbReference type="Proteomes" id="UP000031982"/>
    </source>
</evidence>
<dbReference type="Pfam" id="PF02784">
    <property type="entry name" value="Orn_Arg_deC_N"/>
    <property type="match status" value="1"/>
</dbReference>
<keyword evidence="5" id="KW-1185">Reference proteome</keyword>